<organism evidence="2 3">
    <name type="scientific">Cercospora zeae-maydis SCOH1-5</name>
    <dbReference type="NCBI Taxonomy" id="717836"/>
    <lineage>
        <taxon>Eukaryota</taxon>
        <taxon>Fungi</taxon>
        <taxon>Dikarya</taxon>
        <taxon>Ascomycota</taxon>
        <taxon>Pezizomycotina</taxon>
        <taxon>Dothideomycetes</taxon>
        <taxon>Dothideomycetidae</taxon>
        <taxon>Mycosphaerellales</taxon>
        <taxon>Mycosphaerellaceae</taxon>
        <taxon>Cercospora</taxon>
    </lineage>
</organism>
<dbReference type="Proteomes" id="UP000799539">
    <property type="component" value="Unassembled WGS sequence"/>
</dbReference>
<accession>A0A6A6F215</accession>
<feature type="compositionally biased region" description="Polar residues" evidence="1">
    <location>
        <begin position="27"/>
        <end position="36"/>
    </location>
</feature>
<name>A0A6A6F215_9PEZI</name>
<dbReference type="OrthoDB" id="3817435at2759"/>
<evidence type="ECO:0000256" key="1">
    <source>
        <dbReference type="SAM" id="MobiDB-lite"/>
    </source>
</evidence>
<sequence>MSALRGDAALWHPAPRSPATYPHSPKASISTSPPTRAGNFSTTGAMSPYPAALQGNFVNQEASWQDYSMKQPAPEQINEGRQFLTTLDDAEYEPLHVYGALKSGPGKRKAAVFDEMEVLDPALRSSFKRARLNVSTDWSSKDLAGLTYEDVFSSHGQPAHLESSNAGSISLRPEGGLQSLIHTSSNTPFPVTTQRGHDGPAFYYTRPLQHHTGQGGTLSLNCSNWKLSNATVLGAENDLTADGWKFRDYYRYQNGATSKQSTQTWIDFPLSNFYSQIPSHKWPTGQDRGVMTRVFEYCQSLRMVAPTLQRPTGTTSFDCHQMSQTLFHLILRRTWIRRQ</sequence>
<reference evidence="2" key="1">
    <citation type="journal article" date="2020" name="Stud. Mycol.">
        <title>101 Dothideomycetes genomes: a test case for predicting lifestyles and emergence of pathogens.</title>
        <authorList>
            <person name="Haridas S."/>
            <person name="Albert R."/>
            <person name="Binder M."/>
            <person name="Bloem J."/>
            <person name="Labutti K."/>
            <person name="Salamov A."/>
            <person name="Andreopoulos B."/>
            <person name="Baker S."/>
            <person name="Barry K."/>
            <person name="Bills G."/>
            <person name="Bluhm B."/>
            <person name="Cannon C."/>
            <person name="Castanera R."/>
            <person name="Culley D."/>
            <person name="Daum C."/>
            <person name="Ezra D."/>
            <person name="Gonzalez J."/>
            <person name="Henrissat B."/>
            <person name="Kuo A."/>
            <person name="Liang C."/>
            <person name="Lipzen A."/>
            <person name="Lutzoni F."/>
            <person name="Magnuson J."/>
            <person name="Mondo S."/>
            <person name="Nolan M."/>
            <person name="Ohm R."/>
            <person name="Pangilinan J."/>
            <person name="Park H.-J."/>
            <person name="Ramirez L."/>
            <person name="Alfaro M."/>
            <person name="Sun H."/>
            <person name="Tritt A."/>
            <person name="Yoshinaga Y."/>
            <person name="Zwiers L.-H."/>
            <person name="Turgeon B."/>
            <person name="Goodwin S."/>
            <person name="Spatafora J."/>
            <person name="Crous P."/>
            <person name="Grigoriev I."/>
        </authorList>
    </citation>
    <scope>NUCLEOTIDE SEQUENCE</scope>
    <source>
        <strain evidence="2">SCOH1-5</strain>
    </source>
</reference>
<evidence type="ECO:0000313" key="2">
    <source>
        <dbReference type="EMBL" id="KAF2207832.1"/>
    </source>
</evidence>
<keyword evidence="3" id="KW-1185">Reference proteome</keyword>
<evidence type="ECO:0000313" key="3">
    <source>
        <dbReference type="Proteomes" id="UP000799539"/>
    </source>
</evidence>
<protein>
    <submittedName>
        <fullName evidence="2">Uncharacterized protein</fullName>
    </submittedName>
</protein>
<feature type="region of interest" description="Disordered" evidence="1">
    <location>
        <begin position="1"/>
        <end position="36"/>
    </location>
</feature>
<dbReference type="EMBL" id="ML992700">
    <property type="protein sequence ID" value="KAF2207832.1"/>
    <property type="molecule type" value="Genomic_DNA"/>
</dbReference>
<dbReference type="AlphaFoldDB" id="A0A6A6F215"/>
<gene>
    <name evidence="2" type="ORF">CERZMDRAFT_88287</name>
</gene>
<proteinExistence type="predicted"/>